<evidence type="ECO:0000313" key="1">
    <source>
        <dbReference type="EMBL" id="ENZ03431.1"/>
    </source>
</evidence>
<organism evidence="1 2">
    <name type="scientific">Clostridium thermobutyricum</name>
    <dbReference type="NCBI Taxonomy" id="29372"/>
    <lineage>
        <taxon>Bacteria</taxon>
        <taxon>Bacillati</taxon>
        <taxon>Bacillota</taxon>
        <taxon>Clostridia</taxon>
        <taxon>Eubacteriales</taxon>
        <taxon>Clostridiaceae</taxon>
        <taxon>Clostridium</taxon>
    </lineage>
</organism>
<name>N9WJX7_9CLOT</name>
<dbReference type="HOGENOM" id="CLU_478843_0_0_9"/>
<dbReference type="RefSeq" id="WP_002597121.1">
    <property type="nucleotide sequence ID" value="NZ_KB850956.1"/>
</dbReference>
<dbReference type="Gene3D" id="3.30.565.10">
    <property type="entry name" value="Histidine kinase-like ATPase, C-terminal domain"/>
    <property type="match status" value="1"/>
</dbReference>
<dbReference type="Proteomes" id="UP000013097">
    <property type="component" value="Unassembled WGS sequence"/>
</dbReference>
<dbReference type="Pfam" id="PF13589">
    <property type="entry name" value="HATPase_c_3"/>
    <property type="match status" value="1"/>
</dbReference>
<evidence type="ECO:0000313" key="2">
    <source>
        <dbReference type="Proteomes" id="UP000013097"/>
    </source>
</evidence>
<accession>N9WJX7</accession>
<reference evidence="1 2" key="1">
    <citation type="submission" date="2013-01" db="EMBL/GenBank/DDBJ databases">
        <title>The Genome Sequence of Clostridium colicanis 209318.</title>
        <authorList>
            <consortium name="The Broad Institute Genome Sequencing Platform"/>
            <person name="Earl A."/>
            <person name="Ward D."/>
            <person name="Feldgarden M."/>
            <person name="Gevers D."/>
            <person name="Courvalin P."/>
            <person name="Lambert T."/>
            <person name="Walker B."/>
            <person name="Young S.K."/>
            <person name="Zeng Q."/>
            <person name="Gargeya S."/>
            <person name="Fitzgerald M."/>
            <person name="Haas B."/>
            <person name="Abouelleil A."/>
            <person name="Alvarado L."/>
            <person name="Arachchi H.M."/>
            <person name="Berlin A.M."/>
            <person name="Chapman S.B."/>
            <person name="Dewar J."/>
            <person name="Goldberg J."/>
            <person name="Griggs A."/>
            <person name="Gujja S."/>
            <person name="Hansen M."/>
            <person name="Howarth C."/>
            <person name="Imamovic A."/>
            <person name="Larimer J."/>
            <person name="McCowan C."/>
            <person name="Murphy C."/>
            <person name="Neiman D."/>
            <person name="Pearson M."/>
            <person name="Priest M."/>
            <person name="Roberts A."/>
            <person name="Saif S."/>
            <person name="Shea T."/>
            <person name="Sisk P."/>
            <person name="Sykes S."/>
            <person name="Wortman J."/>
            <person name="Nusbaum C."/>
            <person name="Birren B."/>
        </authorList>
    </citation>
    <scope>NUCLEOTIDE SEQUENCE [LARGE SCALE GENOMIC DNA]</scope>
    <source>
        <strain evidence="1 2">209318</strain>
    </source>
</reference>
<keyword evidence="2" id="KW-1185">Reference proteome</keyword>
<gene>
    <name evidence="1" type="ORF">HMPREF1092_00618</name>
</gene>
<sequence>MGIFVPVVKDISLYREIVKNMVNPLEVLREAISNSVDAEAKNIFIRIYRNEKGKFSLEIEDDGGGMDENEIKTFFNLGDSKKGEKNIGEKGLGTKIFFRCDSLSVETNKLNYKSIFAFMESPWRSLKEEKLPEYSLEFTEEKVYKSGTKIKIENYLINNPEKLFNFYVVKDYILWFTAAGSFKNIFANFVELNSYVKNMQIAPRIFINDEILGIKEELAGTHQFFQPQENPKEDESEKVYKKSVNYCRHFGPYHRSTNINGEYVSFQLYGTISGINCRKEISRLKAGERYKTRFGIYLAKDFIPVLKSNLIQNKNFHHFHLLLNSQNFDLTADRNNICNRDSEKVKWIFDNAKKIINEDIIPLAENGYFKLRKEEEIQYLINTKTDNLNKRLKTYDELENIDINDIALRKIPDNEDQTALLFAILLSNSKYKQKIRYIDSILHYATNSTTDLICLDKEENVVLVEIEFLLSNIFKHEHPFKTFDYIVCWKIDIKEKSRKFLIDGIELELCTENGEHYLRYLNNNKIKIIEISNILNNILEENGVNH</sequence>
<dbReference type="SUPFAM" id="SSF55874">
    <property type="entry name" value="ATPase domain of HSP90 chaperone/DNA topoisomerase II/histidine kinase"/>
    <property type="match status" value="1"/>
</dbReference>
<comment type="caution">
    <text evidence="1">The sequence shown here is derived from an EMBL/GenBank/DDBJ whole genome shotgun (WGS) entry which is preliminary data.</text>
</comment>
<dbReference type="eggNOG" id="COG0323">
    <property type="taxonomic scope" value="Bacteria"/>
</dbReference>
<proteinExistence type="predicted"/>
<dbReference type="EMBL" id="AGYT01000007">
    <property type="protein sequence ID" value="ENZ03431.1"/>
    <property type="molecule type" value="Genomic_DNA"/>
</dbReference>
<dbReference type="InterPro" id="IPR036890">
    <property type="entry name" value="HATPase_C_sf"/>
</dbReference>
<dbReference type="PATRIC" id="fig|999411.4.peg.596"/>
<protein>
    <recommendedName>
        <fullName evidence="3">Histidine kinase/HSP90-like ATPase domain-containing protein</fullName>
    </recommendedName>
</protein>
<dbReference type="AlphaFoldDB" id="N9WJX7"/>
<evidence type="ECO:0008006" key="3">
    <source>
        <dbReference type="Google" id="ProtNLM"/>
    </source>
</evidence>